<dbReference type="AlphaFoldDB" id="A0A8J5LVY3"/>
<evidence type="ECO:0000313" key="6">
    <source>
        <dbReference type="Proteomes" id="UP000734854"/>
    </source>
</evidence>
<keyword evidence="2" id="KW-0489">Methyltransferase</keyword>
<organism evidence="5 6">
    <name type="scientific">Zingiber officinale</name>
    <name type="common">Ginger</name>
    <name type="synonym">Amomum zingiber</name>
    <dbReference type="NCBI Taxonomy" id="94328"/>
    <lineage>
        <taxon>Eukaryota</taxon>
        <taxon>Viridiplantae</taxon>
        <taxon>Streptophyta</taxon>
        <taxon>Embryophyta</taxon>
        <taxon>Tracheophyta</taxon>
        <taxon>Spermatophyta</taxon>
        <taxon>Magnoliopsida</taxon>
        <taxon>Liliopsida</taxon>
        <taxon>Zingiberales</taxon>
        <taxon>Zingiberaceae</taxon>
        <taxon>Zingiber</taxon>
    </lineage>
</organism>
<feature type="domain" description="Methyltransferase type 11" evidence="4">
    <location>
        <begin position="128"/>
        <end position="222"/>
    </location>
</feature>
<comment type="caution">
    <text evidence="5">The sequence shown here is derived from an EMBL/GenBank/DDBJ whole genome shotgun (WGS) entry which is preliminary data.</text>
</comment>
<dbReference type="InterPro" id="IPR029063">
    <property type="entry name" value="SAM-dependent_MTases_sf"/>
</dbReference>
<dbReference type="GO" id="GO:0008757">
    <property type="term" value="F:S-adenosylmethionine-dependent methyltransferase activity"/>
    <property type="evidence" value="ECO:0007669"/>
    <property type="project" value="InterPro"/>
</dbReference>
<proteinExistence type="inferred from homology"/>
<keyword evidence="3" id="KW-0808">Transferase</keyword>
<dbReference type="GO" id="GO:0032259">
    <property type="term" value="P:methylation"/>
    <property type="evidence" value="ECO:0007669"/>
    <property type="project" value="UniProtKB-KW"/>
</dbReference>
<dbReference type="EMBL" id="JACMSC010000004">
    <property type="protein sequence ID" value="KAG6525016.1"/>
    <property type="molecule type" value="Genomic_DNA"/>
</dbReference>
<dbReference type="InterPro" id="IPR051419">
    <property type="entry name" value="Lys/N-term_MeTrsfase_sf"/>
</dbReference>
<protein>
    <recommendedName>
        <fullName evidence="4">Methyltransferase type 11 domain-containing protein</fullName>
    </recommendedName>
</protein>
<dbReference type="Proteomes" id="UP000734854">
    <property type="component" value="Unassembled WGS sequence"/>
</dbReference>
<dbReference type="CDD" id="cd02440">
    <property type="entry name" value="AdoMet_MTases"/>
    <property type="match status" value="1"/>
</dbReference>
<keyword evidence="6" id="KW-1185">Reference proteome</keyword>
<accession>A0A8J5LVY3</accession>
<evidence type="ECO:0000256" key="1">
    <source>
        <dbReference type="ARBA" id="ARBA00008361"/>
    </source>
</evidence>
<sequence>MPAAEVRKRPTKQIRAGSIDGLGRLSRCLRRRIAASAATGTPSTGTIVTWRTAPLPSIGTSATPLSAPSSENTYLFPPASSWSAAATPEWWCYGMPGFIEAVRLAYYLVEIIDVMIMSEDMVMDGYVSISNIDISSVVIEMMIKKYEHIPQLECILLSVPIISFANMLMDARDMTFFNDESFDCVMDKGTLDSLMCGVDAPLSASRMLEEINRLLRLGGIYMLITYGDPSVRIPYINQPGCNWEITLYILGEYGPTLSLMNNLSNISFVQNVKLIMKQTIHPFCHCKAWFVGRDCKDKLLIYPT</sequence>
<dbReference type="Gene3D" id="3.40.50.150">
    <property type="entry name" value="Vaccinia Virus protein VP39"/>
    <property type="match status" value="1"/>
</dbReference>
<dbReference type="PANTHER" id="PTHR12176">
    <property type="entry name" value="SAM-DEPENDENT METHYLTRANSFERASE SUPERFAMILY PROTEIN"/>
    <property type="match status" value="1"/>
</dbReference>
<evidence type="ECO:0000256" key="3">
    <source>
        <dbReference type="ARBA" id="ARBA00022679"/>
    </source>
</evidence>
<dbReference type="PANTHER" id="PTHR12176:SF66">
    <property type="entry name" value="S-ADENOSYL-L-METHIONINE-DEPENDENT METHYLTRANSFERASES SUPERFAMILY PROTEIN"/>
    <property type="match status" value="1"/>
</dbReference>
<gene>
    <name evidence="5" type="ORF">ZIOFF_014968</name>
</gene>
<comment type="similarity">
    <text evidence="1">Belongs to the methyltransferase superfamily.</text>
</comment>
<evidence type="ECO:0000259" key="4">
    <source>
        <dbReference type="Pfam" id="PF08241"/>
    </source>
</evidence>
<reference evidence="5 6" key="1">
    <citation type="submission" date="2020-08" db="EMBL/GenBank/DDBJ databases">
        <title>Plant Genome Project.</title>
        <authorList>
            <person name="Zhang R.-G."/>
        </authorList>
    </citation>
    <scope>NUCLEOTIDE SEQUENCE [LARGE SCALE GENOMIC DNA]</scope>
    <source>
        <tissue evidence="5">Rhizome</tissue>
    </source>
</reference>
<evidence type="ECO:0000256" key="2">
    <source>
        <dbReference type="ARBA" id="ARBA00022603"/>
    </source>
</evidence>
<name>A0A8J5LVY3_ZINOF</name>
<dbReference type="InterPro" id="IPR013216">
    <property type="entry name" value="Methyltransf_11"/>
</dbReference>
<dbReference type="Pfam" id="PF08241">
    <property type="entry name" value="Methyltransf_11"/>
    <property type="match status" value="1"/>
</dbReference>
<evidence type="ECO:0000313" key="5">
    <source>
        <dbReference type="EMBL" id="KAG6525016.1"/>
    </source>
</evidence>
<dbReference type="SUPFAM" id="SSF53335">
    <property type="entry name" value="S-adenosyl-L-methionine-dependent methyltransferases"/>
    <property type="match status" value="1"/>
</dbReference>